<dbReference type="Proteomes" id="UP000501690">
    <property type="component" value="Linkage Group LG10"/>
</dbReference>
<feature type="compositionally biased region" description="Polar residues" evidence="1">
    <location>
        <begin position="68"/>
        <end position="80"/>
    </location>
</feature>
<protein>
    <submittedName>
        <fullName evidence="2">Uncharacterized protein</fullName>
    </submittedName>
</protein>
<proteinExistence type="predicted"/>
<feature type="region of interest" description="Disordered" evidence="1">
    <location>
        <begin position="59"/>
        <end position="80"/>
    </location>
</feature>
<accession>A0A4D6NHM4</accession>
<gene>
    <name evidence="2" type="ORF">DEO72_LG10g2670</name>
</gene>
<dbReference type="AlphaFoldDB" id="A0A4D6NHM4"/>
<organism evidence="2 3">
    <name type="scientific">Vigna unguiculata</name>
    <name type="common">Cowpea</name>
    <dbReference type="NCBI Taxonomy" id="3917"/>
    <lineage>
        <taxon>Eukaryota</taxon>
        <taxon>Viridiplantae</taxon>
        <taxon>Streptophyta</taxon>
        <taxon>Embryophyta</taxon>
        <taxon>Tracheophyta</taxon>
        <taxon>Spermatophyta</taxon>
        <taxon>Magnoliopsida</taxon>
        <taxon>eudicotyledons</taxon>
        <taxon>Gunneridae</taxon>
        <taxon>Pentapetalae</taxon>
        <taxon>rosids</taxon>
        <taxon>fabids</taxon>
        <taxon>Fabales</taxon>
        <taxon>Fabaceae</taxon>
        <taxon>Papilionoideae</taxon>
        <taxon>50 kb inversion clade</taxon>
        <taxon>NPAAA clade</taxon>
        <taxon>indigoferoid/millettioid clade</taxon>
        <taxon>Phaseoleae</taxon>
        <taxon>Vigna</taxon>
    </lineage>
</organism>
<reference evidence="2 3" key="1">
    <citation type="submission" date="2019-04" db="EMBL/GenBank/DDBJ databases">
        <title>An improved genome assembly and genetic linkage map for asparagus bean, Vigna unguiculata ssp. sesquipedialis.</title>
        <authorList>
            <person name="Xia Q."/>
            <person name="Zhang R."/>
            <person name="Dong Y."/>
        </authorList>
    </citation>
    <scope>NUCLEOTIDE SEQUENCE [LARGE SCALE GENOMIC DNA]</scope>
    <source>
        <tissue evidence="2">Leaf</tissue>
    </source>
</reference>
<name>A0A4D6NHM4_VIGUN</name>
<dbReference type="EMBL" id="CP039354">
    <property type="protein sequence ID" value="QCE11437.1"/>
    <property type="molecule type" value="Genomic_DNA"/>
</dbReference>
<evidence type="ECO:0000313" key="2">
    <source>
        <dbReference type="EMBL" id="QCE11437.1"/>
    </source>
</evidence>
<keyword evidence="3" id="KW-1185">Reference proteome</keyword>
<evidence type="ECO:0000313" key="3">
    <source>
        <dbReference type="Proteomes" id="UP000501690"/>
    </source>
</evidence>
<sequence>MGKKENPHDFGSGRRENVDGTFDCNRRCRHLWPNKGGAIEEEVPYHAYGYAIEEEIGGTPLMGHNEQGDTTMASGNRDSS</sequence>
<evidence type="ECO:0000256" key="1">
    <source>
        <dbReference type="SAM" id="MobiDB-lite"/>
    </source>
</evidence>